<keyword evidence="4" id="KW-1185">Reference proteome</keyword>
<dbReference type="PANTHER" id="PTHR38113:SF1">
    <property type="entry name" value="DUF2293 DOMAIN-CONTAINING PROTEIN"/>
    <property type="match status" value="1"/>
</dbReference>
<sequence>MGREKRKAILLAGASGAKERHKRVQRAQFDSSAPIPERLVAKPSVPKSKHHTYFEFVENKEKKKKLEVQVTRNKTPPPGFEFVPIGNPVLTSACKELSRERDAMIFIVSNVATNCLSQQVNRLGHHVRQTIVEAARKSIAHLPQSGAVTPDGKPEPIPESQAEYHAQADAALRDLFPRIPNTDRQIIIEHAFTRVSILPHGHSQCSLTNRTISQRKYGKAEQPVGFSDDIPLARRVQLAVLAHIRHAHTRYDDLLKEAGYQMARRAVEELCLDIIVKWRGDEETGRDQLDEILREVVIISDSEGDESDAETTSYSSAEDSGSATSVTVVPNQSVPAQPIVAKGRVPSPEITAGPSRILAHPRGKYLMASGDRGPEPHSRKDQRGFKRYRAWQDAILRNREPGMQGSDFISGDNGEYDPLHPQIHMETRREGGRQSPMAHNDGGPCRATGLQVGNGMRARCSPSFLPRHMATTPYVVPYTAESQPPGNGSYLLAYGHATNGAPLSSRQMPPPTHRLRDLLVPSIEGASRESMKPAFVRSVPPRQLDPMDNLHSRTRETYHHPSSIPSMEAFREDMARPGGQRVTRDQLAQGMQPGNTVNDGPFYVGPVRAAGLSFQDPSGRASPPRQYGGRPYDQTSLSYAPRADRIVVNASRPGTQSNPIVMEDRGGFYERISVVPVPGPTMQGDDCRSTNLAQETSTATHSYRRAVAPEKRVGFMHEGQQRRPSIEIISLPRSGPVPYSDRFRQQPPEYSRHPTDVFNQPMTGSDAAVQQWPGQYAGQRWSNVQERPYIYSEQSPSKDRNHVYRLRGKRPADDDHYYYSARIRRPRSRHSEDVIVLD</sequence>
<dbReference type="OrthoDB" id="5288828at2759"/>
<protein>
    <recommendedName>
        <fullName evidence="2">DUF2293 domain-containing protein</fullName>
    </recommendedName>
</protein>
<feature type="region of interest" description="Disordered" evidence="1">
    <location>
        <begin position="613"/>
        <end position="632"/>
    </location>
</feature>
<evidence type="ECO:0000313" key="4">
    <source>
        <dbReference type="Proteomes" id="UP000706124"/>
    </source>
</evidence>
<dbReference type="Pfam" id="PF10056">
    <property type="entry name" value="DUF2293"/>
    <property type="match status" value="1"/>
</dbReference>
<proteinExistence type="predicted"/>
<name>A0A9P7MC10_9HYPO</name>
<organism evidence="3 4">
    <name type="scientific">Claviceps pazoutovae</name>
    <dbReference type="NCBI Taxonomy" id="1649127"/>
    <lineage>
        <taxon>Eukaryota</taxon>
        <taxon>Fungi</taxon>
        <taxon>Dikarya</taxon>
        <taxon>Ascomycota</taxon>
        <taxon>Pezizomycotina</taxon>
        <taxon>Sordariomycetes</taxon>
        <taxon>Hypocreomycetidae</taxon>
        <taxon>Hypocreales</taxon>
        <taxon>Clavicipitaceae</taxon>
        <taxon>Claviceps</taxon>
    </lineage>
</organism>
<reference evidence="3 4" key="1">
    <citation type="journal article" date="2020" name="bioRxiv">
        <title>Whole genome comparisons of ergot fungi reveals the divergence and evolution of species within the genus Claviceps are the result of varying mechanisms driving genome evolution and host range expansion.</title>
        <authorList>
            <person name="Wyka S.A."/>
            <person name="Mondo S.J."/>
            <person name="Liu M."/>
            <person name="Dettman J."/>
            <person name="Nalam V."/>
            <person name="Broders K.D."/>
        </authorList>
    </citation>
    <scope>NUCLEOTIDE SEQUENCE [LARGE SCALE GENOMIC DNA]</scope>
    <source>
        <strain evidence="3 4">CCC 1485</strain>
    </source>
</reference>
<comment type="caution">
    <text evidence="3">The sequence shown here is derived from an EMBL/GenBank/DDBJ whole genome shotgun (WGS) entry which is preliminary data.</text>
</comment>
<dbReference type="AlphaFoldDB" id="A0A9P7MC10"/>
<dbReference type="Proteomes" id="UP000706124">
    <property type="component" value="Unassembled WGS sequence"/>
</dbReference>
<feature type="domain" description="DUF2293" evidence="2">
    <location>
        <begin position="171"/>
        <end position="279"/>
    </location>
</feature>
<accession>A0A9P7MC10</accession>
<dbReference type="EMBL" id="SRPO01000170">
    <property type="protein sequence ID" value="KAG5937885.1"/>
    <property type="molecule type" value="Genomic_DNA"/>
</dbReference>
<feature type="region of interest" description="Disordered" evidence="1">
    <location>
        <begin position="14"/>
        <end position="40"/>
    </location>
</feature>
<evidence type="ECO:0000256" key="1">
    <source>
        <dbReference type="SAM" id="MobiDB-lite"/>
    </source>
</evidence>
<dbReference type="PANTHER" id="PTHR38113">
    <property type="match status" value="1"/>
</dbReference>
<feature type="compositionally biased region" description="Polar residues" evidence="1">
    <location>
        <begin position="310"/>
        <end position="326"/>
    </location>
</feature>
<evidence type="ECO:0000313" key="3">
    <source>
        <dbReference type="EMBL" id="KAG5937885.1"/>
    </source>
</evidence>
<feature type="region of interest" description="Disordered" evidence="1">
    <location>
        <begin position="300"/>
        <end position="326"/>
    </location>
</feature>
<gene>
    <name evidence="3" type="ORF">E4U60_001700</name>
</gene>
<evidence type="ECO:0000259" key="2">
    <source>
        <dbReference type="Pfam" id="PF10056"/>
    </source>
</evidence>
<dbReference type="InterPro" id="IPR018744">
    <property type="entry name" value="DUF2293"/>
</dbReference>